<dbReference type="PROSITE" id="PS51384">
    <property type="entry name" value="FAD_FR"/>
    <property type="match status" value="1"/>
</dbReference>
<proteinExistence type="predicted"/>
<reference evidence="9 10" key="1">
    <citation type="submission" date="2020-08" db="EMBL/GenBank/DDBJ databases">
        <title>Genomic Encyclopedia of Type Strains, Phase IV (KMG-IV): sequencing the most valuable type-strain genomes for metagenomic binning, comparative biology and taxonomic classification.</title>
        <authorList>
            <person name="Goeker M."/>
        </authorList>
    </citation>
    <scope>NUCLEOTIDE SEQUENCE [LARGE SCALE GENOMIC DNA]</scope>
    <source>
        <strain evidence="9 10">DSM 7050</strain>
    </source>
</reference>
<comment type="caution">
    <text evidence="9">The sequence shown here is derived from an EMBL/GenBank/DDBJ whole genome shotgun (WGS) entry which is preliminary data.</text>
</comment>
<dbReference type="RefSeq" id="WP_183264553.1">
    <property type="nucleotide sequence ID" value="NZ_BAAAVZ010000021.1"/>
</dbReference>
<organism evidence="9 10">
    <name type="scientific">Aminobacter niigataensis</name>
    <dbReference type="NCBI Taxonomy" id="83265"/>
    <lineage>
        <taxon>Bacteria</taxon>
        <taxon>Pseudomonadati</taxon>
        <taxon>Pseudomonadota</taxon>
        <taxon>Alphaproteobacteria</taxon>
        <taxon>Hyphomicrobiales</taxon>
        <taxon>Phyllobacteriaceae</taxon>
        <taxon>Aminobacter</taxon>
    </lineage>
</organism>
<dbReference type="Pfam" id="PF00111">
    <property type="entry name" value="Fer2"/>
    <property type="match status" value="1"/>
</dbReference>
<dbReference type="Gene3D" id="3.10.20.30">
    <property type="match status" value="1"/>
</dbReference>
<sequence>MTTPSRLQVVVQEIIDETQDIRSFDLRAADGYCLPAFDAGAHVDVYAPGGYVRQYSLCNDPTETGRYVIAVKREPNGRGGSAAMHDSVKAGDRVEISTPRNHFALEPGSARVLLVGGGIGMTPLMAMAETLLARGIDFDLALFARGRAFLPFAERLGRPELAAHMRLHFDAADEPEKIDLAQLLGGTADGRHLYLCGPDGFMKAVRSHAAHWPSDQVHVEHFAANREDVAEGEIRQFAVILAQSGKELVVPSDKSILDVLRVHGIDVPTSCEEGVCGTCVTNYSDGEPDHRDFCLSPRERKNKLALCCSRAFSSTLRIEL</sequence>
<dbReference type="CDD" id="cd06185">
    <property type="entry name" value="PDR_like"/>
    <property type="match status" value="1"/>
</dbReference>
<evidence type="ECO:0000259" key="8">
    <source>
        <dbReference type="PROSITE" id="PS51384"/>
    </source>
</evidence>
<dbReference type="EMBL" id="JACHOT010000010">
    <property type="protein sequence ID" value="MBB4653183.1"/>
    <property type="molecule type" value="Genomic_DNA"/>
</dbReference>
<dbReference type="InterPro" id="IPR017927">
    <property type="entry name" value="FAD-bd_FR_type"/>
</dbReference>
<feature type="domain" description="2Fe-2S ferredoxin-type" evidence="7">
    <location>
        <begin position="235"/>
        <end position="320"/>
    </location>
</feature>
<evidence type="ECO:0000256" key="4">
    <source>
        <dbReference type="ARBA" id="ARBA00023002"/>
    </source>
</evidence>
<protein>
    <submittedName>
        <fullName evidence="9">Vanillate O-demethylase ferredoxin subunit</fullName>
        <ecNumber evidence="9">1.14.13.82</ecNumber>
    </submittedName>
</protein>
<dbReference type="InterPro" id="IPR017938">
    <property type="entry name" value="Riboflavin_synthase-like_b-brl"/>
</dbReference>
<dbReference type="GO" id="GO:0018489">
    <property type="term" value="F:vanillate monooxygenase activity"/>
    <property type="evidence" value="ECO:0007669"/>
    <property type="project" value="UniProtKB-EC"/>
</dbReference>
<dbReference type="EC" id="1.14.13.82" evidence="9"/>
<dbReference type="Gene3D" id="2.40.30.10">
    <property type="entry name" value="Translation factors"/>
    <property type="match status" value="1"/>
</dbReference>
<keyword evidence="2" id="KW-0001">2Fe-2S</keyword>
<evidence type="ECO:0000256" key="3">
    <source>
        <dbReference type="ARBA" id="ARBA00022723"/>
    </source>
</evidence>
<evidence type="ECO:0000256" key="1">
    <source>
        <dbReference type="ARBA" id="ARBA00022630"/>
    </source>
</evidence>
<name>A0ABR6L8R1_9HYPH</name>
<dbReference type="InterPro" id="IPR001041">
    <property type="entry name" value="2Fe-2S_ferredoxin-type"/>
</dbReference>
<keyword evidence="6" id="KW-0411">Iron-sulfur</keyword>
<dbReference type="Pfam" id="PF00970">
    <property type="entry name" value="FAD_binding_6"/>
    <property type="match status" value="1"/>
</dbReference>
<dbReference type="PRINTS" id="PR00409">
    <property type="entry name" value="PHDIOXRDTASE"/>
</dbReference>
<evidence type="ECO:0000313" key="10">
    <source>
        <dbReference type="Proteomes" id="UP000539538"/>
    </source>
</evidence>
<dbReference type="InterPro" id="IPR050415">
    <property type="entry name" value="MRET"/>
</dbReference>
<dbReference type="InterPro" id="IPR036010">
    <property type="entry name" value="2Fe-2S_ferredoxin-like_sf"/>
</dbReference>
<dbReference type="PANTHER" id="PTHR47354">
    <property type="entry name" value="NADH OXIDOREDUCTASE HCR"/>
    <property type="match status" value="1"/>
</dbReference>
<dbReference type="SUPFAM" id="SSF54292">
    <property type="entry name" value="2Fe-2S ferredoxin-like"/>
    <property type="match status" value="1"/>
</dbReference>
<dbReference type="PANTHER" id="PTHR47354:SF1">
    <property type="entry name" value="CARNITINE MONOOXYGENASE REDUCTASE SUBUNIT"/>
    <property type="match status" value="1"/>
</dbReference>
<dbReference type="SUPFAM" id="SSF52343">
    <property type="entry name" value="Ferredoxin reductase-like, C-terminal NADP-linked domain"/>
    <property type="match status" value="1"/>
</dbReference>
<accession>A0ABR6L8R1</accession>
<dbReference type="SUPFAM" id="SSF63380">
    <property type="entry name" value="Riboflavin synthase domain-like"/>
    <property type="match status" value="1"/>
</dbReference>
<evidence type="ECO:0000313" key="9">
    <source>
        <dbReference type="EMBL" id="MBB4653183.1"/>
    </source>
</evidence>
<keyword evidence="10" id="KW-1185">Reference proteome</keyword>
<feature type="domain" description="FAD-binding FR-type" evidence="8">
    <location>
        <begin position="4"/>
        <end position="106"/>
    </location>
</feature>
<evidence type="ECO:0000256" key="6">
    <source>
        <dbReference type="ARBA" id="ARBA00023014"/>
    </source>
</evidence>
<dbReference type="Proteomes" id="UP000539538">
    <property type="component" value="Unassembled WGS sequence"/>
</dbReference>
<gene>
    <name evidence="9" type="ORF">GGQ99_004968</name>
</gene>
<dbReference type="CDD" id="cd00207">
    <property type="entry name" value="fer2"/>
    <property type="match status" value="1"/>
</dbReference>
<keyword evidence="4 9" id="KW-0560">Oxidoreductase</keyword>
<dbReference type="PROSITE" id="PS51085">
    <property type="entry name" value="2FE2S_FER_2"/>
    <property type="match status" value="1"/>
</dbReference>
<dbReference type="PROSITE" id="PS00197">
    <property type="entry name" value="2FE2S_FER_1"/>
    <property type="match status" value="1"/>
</dbReference>
<dbReference type="InterPro" id="IPR039261">
    <property type="entry name" value="FNR_nucleotide-bd"/>
</dbReference>
<dbReference type="InterPro" id="IPR006058">
    <property type="entry name" value="2Fe2S_fd_BS"/>
</dbReference>
<dbReference type="InterPro" id="IPR012675">
    <property type="entry name" value="Beta-grasp_dom_sf"/>
</dbReference>
<evidence type="ECO:0000259" key="7">
    <source>
        <dbReference type="PROSITE" id="PS51085"/>
    </source>
</evidence>
<keyword evidence="1" id="KW-0285">Flavoprotein</keyword>
<dbReference type="InterPro" id="IPR008333">
    <property type="entry name" value="Cbr1-like_FAD-bd_dom"/>
</dbReference>
<keyword evidence="3" id="KW-0479">Metal-binding</keyword>
<evidence type="ECO:0000256" key="5">
    <source>
        <dbReference type="ARBA" id="ARBA00023004"/>
    </source>
</evidence>
<evidence type="ECO:0000256" key="2">
    <source>
        <dbReference type="ARBA" id="ARBA00022714"/>
    </source>
</evidence>
<keyword evidence="5" id="KW-0408">Iron</keyword>
<dbReference type="Gene3D" id="3.40.50.80">
    <property type="entry name" value="Nucleotide-binding domain of ferredoxin-NADP reductase (FNR) module"/>
    <property type="match status" value="1"/>
</dbReference>